<keyword evidence="2" id="KW-1185">Reference proteome</keyword>
<comment type="caution">
    <text evidence="1">The sequence shown here is derived from an EMBL/GenBank/DDBJ whole genome shotgun (WGS) entry which is preliminary data.</text>
</comment>
<gene>
    <name evidence="1" type="ORF">L1049_004003</name>
</gene>
<organism evidence="1 2">
    <name type="scientific">Liquidambar formosana</name>
    <name type="common">Formosan gum</name>
    <dbReference type="NCBI Taxonomy" id="63359"/>
    <lineage>
        <taxon>Eukaryota</taxon>
        <taxon>Viridiplantae</taxon>
        <taxon>Streptophyta</taxon>
        <taxon>Embryophyta</taxon>
        <taxon>Tracheophyta</taxon>
        <taxon>Spermatophyta</taxon>
        <taxon>Magnoliopsida</taxon>
        <taxon>eudicotyledons</taxon>
        <taxon>Gunneridae</taxon>
        <taxon>Pentapetalae</taxon>
        <taxon>Saxifragales</taxon>
        <taxon>Altingiaceae</taxon>
        <taxon>Liquidambar</taxon>
    </lineage>
</organism>
<evidence type="ECO:0000313" key="1">
    <source>
        <dbReference type="EMBL" id="KAK9281110.1"/>
    </source>
</evidence>
<dbReference type="AlphaFoldDB" id="A0AAP0WZW6"/>
<dbReference type="Proteomes" id="UP001415857">
    <property type="component" value="Unassembled WGS sequence"/>
</dbReference>
<reference evidence="1 2" key="1">
    <citation type="journal article" date="2024" name="Plant J.">
        <title>Genome sequences and population genomics reveal climatic adaptation and genomic divergence between two closely related sweetgum species.</title>
        <authorList>
            <person name="Xu W.Q."/>
            <person name="Ren C.Q."/>
            <person name="Zhang X.Y."/>
            <person name="Comes H.P."/>
            <person name="Liu X.H."/>
            <person name="Li Y.G."/>
            <person name="Kettle C.J."/>
            <person name="Jalonen R."/>
            <person name="Gaisberger H."/>
            <person name="Ma Y.Z."/>
            <person name="Qiu Y.X."/>
        </authorList>
    </citation>
    <scope>NUCLEOTIDE SEQUENCE [LARGE SCALE GENOMIC DNA]</scope>
    <source>
        <strain evidence="1">Hangzhou</strain>
    </source>
</reference>
<sequence>MNHQKSSKSARRASPVNSCYRAVRHLIDFAVRSSADSMILRDMMMLVNQIPLFVLKKMWQLQHSSLILADVSSRSMLVGLCKDLSPFKMRETIPVLDCAHLLDLLYHMIVPEMGEPSDHEVVVKVDDQKEAVQGKKISFPNIGDLGFSTGESGDCTSSTAIGNVLIRSIDTS</sequence>
<dbReference type="EMBL" id="JBBPBK010000007">
    <property type="protein sequence ID" value="KAK9281110.1"/>
    <property type="molecule type" value="Genomic_DNA"/>
</dbReference>
<evidence type="ECO:0000313" key="2">
    <source>
        <dbReference type="Proteomes" id="UP001415857"/>
    </source>
</evidence>
<dbReference type="Pfam" id="PF03140">
    <property type="entry name" value="DUF247"/>
    <property type="match status" value="1"/>
</dbReference>
<protein>
    <submittedName>
        <fullName evidence="1">Uncharacterized protein</fullName>
    </submittedName>
</protein>
<accession>A0AAP0WZW6</accession>
<name>A0AAP0WZW6_LIQFO</name>
<proteinExistence type="predicted"/>
<dbReference type="InterPro" id="IPR004158">
    <property type="entry name" value="DUF247_pln"/>
</dbReference>